<dbReference type="OrthoDB" id="4062651at2759"/>
<evidence type="ECO:0000313" key="2">
    <source>
        <dbReference type="EMBL" id="EGX90732.1"/>
    </source>
</evidence>
<dbReference type="InterPro" id="IPR011009">
    <property type="entry name" value="Kinase-like_dom_sf"/>
</dbReference>
<dbReference type="SUPFAM" id="SSF56112">
    <property type="entry name" value="Protein kinase-like (PK-like)"/>
    <property type="match status" value="1"/>
</dbReference>
<dbReference type="GO" id="GO:0004674">
    <property type="term" value="F:protein serine/threonine kinase activity"/>
    <property type="evidence" value="ECO:0007669"/>
    <property type="project" value="TreeGrafter"/>
</dbReference>
<sequence length="469" mass="52954">MEQLSLASLGVVGEWIWGDDAETTVFAQAFGINRTIIFRFIADKSHPDSLPSRIVNCFHDRNISQPQETFPGRVAMRATLWSAVAAIWLDCARLDATSQPDTIINVTEDGSWEVVTDYLFADYLSLLPEPSDFEAQGLTKTVAFQNLTRLQQLGGRGCTTLVHDSSTPEAKMVFKGVDFRTFLFTYESGLVKEEITSFKRSIELLCHMPPHPYILPAPQILVTMTDRERKCEYVCGCLYPFYTNGNLADKIEESNGTGVRIPLPLKAKWCYQMTAAIAHTHYEAKTFHMDIKPGNFILDDNSNVVLVDWEQNDAPVTTAAPEMDGTWDAQEMSERLPDGSTTTRVLYSKYQGPPRRNMPEETPGSNGWNVWNSLLHWQKTCPKAAELAEVFSLGRTMWMLLSQYRSEDLDDVESTEDVVEDWSGSDTIPASYKTLVGSCLERDPTKRPALEQVERFWATALQDLEKQSR</sequence>
<keyword evidence="2" id="KW-0808">Transferase</keyword>
<keyword evidence="2" id="KW-0418">Kinase</keyword>
<dbReference type="PROSITE" id="PS50011">
    <property type="entry name" value="PROTEIN_KINASE_DOM"/>
    <property type="match status" value="1"/>
</dbReference>
<dbReference type="KEGG" id="cmt:CCM_07152"/>
<dbReference type="HOGENOM" id="CLU_047140_0_0_1"/>
<dbReference type="Proteomes" id="UP000001610">
    <property type="component" value="Unassembled WGS sequence"/>
</dbReference>
<dbReference type="InterPro" id="IPR000719">
    <property type="entry name" value="Prot_kinase_dom"/>
</dbReference>
<evidence type="ECO:0000313" key="3">
    <source>
        <dbReference type="Proteomes" id="UP000001610"/>
    </source>
</evidence>
<reference evidence="2 3" key="1">
    <citation type="journal article" date="2011" name="Genome Biol.">
        <title>Genome sequence of the insect pathogenic fungus Cordyceps militaris, a valued traditional Chinese medicine.</title>
        <authorList>
            <person name="Zheng P."/>
            <person name="Xia Y."/>
            <person name="Xiao G."/>
            <person name="Xiong C."/>
            <person name="Hu X."/>
            <person name="Zhang S."/>
            <person name="Zheng H."/>
            <person name="Huang Y."/>
            <person name="Zhou Y."/>
            <person name="Wang S."/>
            <person name="Zhao G.P."/>
            <person name="Liu X."/>
            <person name="St Leger R.J."/>
            <person name="Wang C."/>
        </authorList>
    </citation>
    <scope>NUCLEOTIDE SEQUENCE [LARGE SCALE GENOMIC DNA]</scope>
    <source>
        <strain evidence="2 3">CM01</strain>
    </source>
</reference>
<proteinExistence type="predicted"/>
<dbReference type="GeneID" id="18169163"/>
<dbReference type="PANTHER" id="PTHR44329">
    <property type="entry name" value="SERINE/THREONINE-PROTEIN KINASE TNNI3K-RELATED"/>
    <property type="match status" value="1"/>
</dbReference>
<dbReference type="OMA" id="VFKGMDF"/>
<dbReference type="Gene3D" id="1.10.510.10">
    <property type="entry name" value="Transferase(Phosphotransferase) domain 1"/>
    <property type="match status" value="1"/>
</dbReference>
<dbReference type="GO" id="GO:0005524">
    <property type="term" value="F:ATP binding"/>
    <property type="evidence" value="ECO:0007669"/>
    <property type="project" value="InterPro"/>
</dbReference>
<organism evidence="2 3">
    <name type="scientific">Cordyceps militaris (strain CM01)</name>
    <name type="common">Caterpillar fungus</name>
    <dbReference type="NCBI Taxonomy" id="983644"/>
    <lineage>
        <taxon>Eukaryota</taxon>
        <taxon>Fungi</taxon>
        <taxon>Dikarya</taxon>
        <taxon>Ascomycota</taxon>
        <taxon>Pezizomycotina</taxon>
        <taxon>Sordariomycetes</taxon>
        <taxon>Hypocreomycetidae</taxon>
        <taxon>Hypocreales</taxon>
        <taxon>Cordycipitaceae</taxon>
        <taxon>Cordyceps</taxon>
    </lineage>
</organism>
<dbReference type="eggNOG" id="ENOG502SDZT">
    <property type="taxonomic scope" value="Eukaryota"/>
</dbReference>
<dbReference type="VEuPathDB" id="FungiDB:CCM_07152"/>
<gene>
    <name evidence="2" type="ORF">CCM_07152</name>
</gene>
<dbReference type="InterPro" id="IPR051681">
    <property type="entry name" value="Ser/Thr_Kinases-Pseudokinases"/>
</dbReference>
<dbReference type="EMBL" id="JH126403">
    <property type="protein sequence ID" value="EGX90732.1"/>
    <property type="molecule type" value="Genomic_DNA"/>
</dbReference>
<protein>
    <submittedName>
        <fullName evidence="2">Protein kinase-like domain</fullName>
    </submittedName>
</protein>
<name>G3JM08_CORMM</name>
<dbReference type="AlphaFoldDB" id="G3JM08"/>
<feature type="domain" description="Protein kinase" evidence="1">
    <location>
        <begin position="148"/>
        <end position="461"/>
    </location>
</feature>
<dbReference type="STRING" id="983644.G3JM08"/>
<dbReference type="SMART" id="SM00220">
    <property type="entry name" value="S_TKc"/>
    <property type="match status" value="1"/>
</dbReference>
<evidence type="ECO:0000259" key="1">
    <source>
        <dbReference type="PROSITE" id="PS50011"/>
    </source>
</evidence>
<dbReference type="RefSeq" id="XP_006672353.1">
    <property type="nucleotide sequence ID" value="XM_006672290.1"/>
</dbReference>
<keyword evidence="3" id="KW-1185">Reference proteome</keyword>
<accession>G3JM08</accession>
<dbReference type="InParanoid" id="G3JM08"/>